<dbReference type="AlphaFoldDB" id="A0AAW1WMI4"/>
<reference evidence="1 2" key="1">
    <citation type="journal article" date="2023" name="G3 (Bethesda)">
        <title>A chromosome-length genome assembly and annotation of blackberry (Rubus argutus, cv. 'Hillquist').</title>
        <authorList>
            <person name="Bruna T."/>
            <person name="Aryal R."/>
            <person name="Dudchenko O."/>
            <person name="Sargent D.J."/>
            <person name="Mead D."/>
            <person name="Buti M."/>
            <person name="Cavallini A."/>
            <person name="Hytonen T."/>
            <person name="Andres J."/>
            <person name="Pham M."/>
            <person name="Weisz D."/>
            <person name="Mascagni F."/>
            <person name="Usai G."/>
            <person name="Natali L."/>
            <person name="Bassil N."/>
            <person name="Fernandez G.E."/>
            <person name="Lomsadze A."/>
            <person name="Armour M."/>
            <person name="Olukolu B."/>
            <person name="Poorten T."/>
            <person name="Britton C."/>
            <person name="Davik J."/>
            <person name="Ashrafi H."/>
            <person name="Aiden E.L."/>
            <person name="Borodovsky M."/>
            <person name="Worthington M."/>
        </authorList>
    </citation>
    <scope>NUCLEOTIDE SEQUENCE [LARGE SCALE GENOMIC DNA]</scope>
    <source>
        <strain evidence="1">PI 553951</strain>
    </source>
</reference>
<proteinExistence type="predicted"/>
<dbReference type="EMBL" id="JBEDUW010000006">
    <property type="protein sequence ID" value="KAK9924853.1"/>
    <property type="molecule type" value="Genomic_DNA"/>
</dbReference>
<keyword evidence="2" id="KW-1185">Reference proteome</keyword>
<evidence type="ECO:0000313" key="2">
    <source>
        <dbReference type="Proteomes" id="UP001457282"/>
    </source>
</evidence>
<protein>
    <submittedName>
        <fullName evidence="1">Uncharacterized protein</fullName>
    </submittedName>
</protein>
<sequence>MSPVECENSAVPDDVSTAHWGSEQYQVTDMIDFVHPQTAFPVSSARTRVASLQEEEHSSWSSLLSRRLVVSVLREGIAKGLVCLGW</sequence>
<gene>
    <name evidence="1" type="ORF">M0R45_033200</name>
</gene>
<accession>A0AAW1WMI4</accession>
<comment type="caution">
    <text evidence="1">The sequence shown here is derived from an EMBL/GenBank/DDBJ whole genome shotgun (WGS) entry which is preliminary data.</text>
</comment>
<name>A0AAW1WMI4_RUBAR</name>
<organism evidence="1 2">
    <name type="scientific">Rubus argutus</name>
    <name type="common">Southern blackberry</name>
    <dbReference type="NCBI Taxonomy" id="59490"/>
    <lineage>
        <taxon>Eukaryota</taxon>
        <taxon>Viridiplantae</taxon>
        <taxon>Streptophyta</taxon>
        <taxon>Embryophyta</taxon>
        <taxon>Tracheophyta</taxon>
        <taxon>Spermatophyta</taxon>
        <taxon>Magnoliopsida</taxon>
        <taxon>eudicotyledons</taxon>
        <taxon>Gunneridae</taxon>
        <taxon>Pentapetalae</taxon>
        <taxon>rosids</taxon>
        <taxon>fabids</taxon>
        <taxon>Rosales</taxon>
        <taxon>Rosaceae</taxon>
        <taxon>Rosoideae</taxon>
        <taxon>Rosoideae incertae sedis</taxon>
        <taxon>Rubus</taxon>
    </lineage>
</organism>
<evidence type="ECO:0000313" key="1">
    <source>
        <dbReference type="EMBL" id="KAK9924853.1"/>
    </source>
</evidence>
<dbReference type="Proteomes" id="UP001457282">
    <property type="component" value="Unassembled WGS sequence"/>
</dbReference>